<keyword evidence="10" id="KW-1185">Reference proteome</keyword>
<dbReference type="Proteomes" id="UP001293718">
    <property type="component" value="Unassembled WGS sequence"/>
</dbReference>
<dbReference type="PROSITE" id="PS51257">
    <property type="entry name" value="PROKAR_LIPOPROTEIN"/>
    <property type="match status" value="1"/>
</dbReference>
<dbReference type="EMBL" id="JAXOJX010000006">
    <property type="protein sequence ID" value="MDZ5456115.1"/>
    <property type="molecule type" value="Genomic_DNA"/>
</dbReference>
<dbReference type="Gene3D" id="3.40.50.1820">
    <property type="entry name" value="alpha/beta hydrolase"/>
    <property type="match status" value="2"/>
</dbReference>
<dbReference type="Pfam" id="PF07519">
    <property type="entry name" value="Tannase"/>
    <property type="match status" value="1"/>
</dbReference>
<dbReference type="RefSeq" id="WP_322464766.1">
    <property type="nucleotide sequence ID" value="NZ_JAXOJX010000006.1"/>
</dbReference>
<keyword evidence="3" id="KW-0479">Metal-binding</keyword>
<sequence length="583" mass="59009">MRTKPFVIGPALPLGLGALALLSLAACGGSGDDAAPVPADTAHALPQLAAATPAALAGGCDELGAKLAGQAGTVIDKVSTVAAGTVLTASTPAPEHCLVEGHMAQRTSTVDGRSYAVGFQLRLPKAWNGRFYYQANGGMDGAVVPAAGALGGGPLTGALVQGFAVISSDAGHQPNTDPTFGIDPQARLDYGYQAVEKLTPMAKESIRRAYGKAPDRSYFGGCSNGGRHTFVAAARHPDWYDGYLAGAPGFNLPKAAVASIWGGQRYASLVAAPNDPATPAGLETAFTLAERQLVGRAVLAKCDALDGAADGLVQDTAACQAAFNLARDVPSCGSGGRDGSCLSDAQKTVVASIFAGATTSTGAPIYASFPWDSGIAGSGIASWEFASPLQRDAGAVAFIFNTPPQAAAGFDGAAFALGASIDALAAGITATAGVYAESAMGFMAPPNPTDLGALKNRGAKMMVYHGVGDPIFSVNDTAAWYDGLRASNGGDAGSFARLYRVPGMGHCSGGPATDQFDMLTPLVKWVEQGQAPQAVVASARGGVNADVPASWAADRTRPLCPYPQVARYKGSGSLEAAESFSCQ</sequence>
<dbReference type="GO" id="GO:0016787">
    <property type="term" value="F:hydrolase activity"/>
    <property type="evidence" value="ECO:0007669"/>
    <property type="project" value="UniProtKB-KW"/>
</dbReference>
<accession>A0ABU5IAI3</accession>
<reference evidence="9 10" key="1">
    <citation type="submission" date="2023-11" db="EMBL/GenBank/DDBJ databases">
        <title>Draft genome of Azohydromonas lata strain H1 (DSM1123), a polyhydroxyalkanoate producer.</title>
        <authorList>
            <person name="Traversa D."/>
            <person name="D'Addabbo P."/>
            <person name="Pazzani C."/>
            <person name="Manzari C."/>
            <person name="Chiara M."/>
            <person name="Scrascia M."/>
        </authorList>
    </citation>
    <scope>NUCLEOTIDE SEQUENCE [LARGE SCALE GENOMIC DNA]</scope>
    <source>
        <strain evidence="9 10">H1</strain>
    </source>
</reference>
<evidence type="ECO:0000256" key="4">
    <source>
        <dbReference type="ARBA" id="ARBA00022729"/>
    </source>
</evidence>
<evidence type="ECO:0000256" key="8">
    <source>
        <dbReference type="SAM" id="SignalP"/>
    </source>
</evidence>
<evidence type="ECO:0000256" key="2">
    <source>
        <dbReference type="ARBA" id="ARBA00022487"/>
    </source>
</evidence>
<evidence type="ECO:0000256" key="3">
    <source>
        <dbReference type="ARBA" id="ARBA00022723"/>
    </source>
</evidence>
<gene>
    <name evidence="9" type="ORF">SM757_05975</name>
</gene>
<proteinExistence type="inferred from homology"/>
<keyword evidence="5 9" id="KW-0378">Hydrolase</keyword>
<dbReference type="InterPro" id="IPR011118">
    <property type="entry name" value="Tannase/feruloyl_esterase"/>
</dbReference>
<dbReference type="PANTHER" id="PTHR33938:SF15">
    <property type="entry name" value="FERULOYL ESTERASE B-RELATED"/>
    <property type="match status" value="1"/>
</dbReference>
<evidence type="ECO:0000256" key="5">
    <source>
        <dbReference type="ARBA" id="ARBA00022801"/>
    </source>
</evidence>
<organism evidence="9 10">
    <name type="scientific">Azohydromonas lata</name>
    <dbReference type="NCBI Taxonomy" id="45677"/>
    <lineage>
        <taxon>Bacteria</taxon>
        <taxon>Pseudomonadati</taxon>
        <taxon>Pseudomonadota</taxon>
        <taxon>Betaproteobacteria</taxon>
        <taxon>Burkholderiales</taxon>
        <taxon>Sphaerotilaceae</taxon>
        <taxon>Azohydromonas</taxon>
    </lineage>
</organism>
<name>A0ABU5IAI3_9BURK</name>
<comment type="caution">
    <text evidence="9">The sequence shown here is derived from an EMBL/GenBank/DDBJ whole genome shotgun (WGS) entry which is preliminary data.</text>
</comment>
<dbReference type="PANTHER" id="PTHR33938">
    <property type="entry name" value="FERULOYL ESTERASE B-RELATED"/>
    <property type="match status" value="1"/>
</dbReference>
<dbReference type="SUPFAM" id="SSF53474">
    <property type="entry name" value="alpha/beta-Hydrolases"/>
    <property type="match status" value="1"/>
</dbReference>
<comment type="similarity">
    <text evidence="1">Belongs to the tannase family.</text>
</comment>
<protein>
    <submittedName>
        <fullName evidence="9">Tannase/feruloyl esterase family alpha/beta hydrolase</fullName>
    </submittedName>
</protein>
<keyword evidence="7" id="KW-1015">Disulfide bond</keyword>
<evidence type="ECO:0000256" key="1">
    <source>
        <dbReference type="ARBA" id="ARBA00006249"/>
    </source>
</evidence>
<keyword evidence="4 8" id="KW-0732">Signal</keyword>
<feature type="chain" id="PRO_5046747363" evidence="8">
    <location>
        <begin position="26"/>
        <end position="583"/>
    </location>
</feature>
<evidence type="ECO:0000256" key="6">
    <source>
        <dbReference type="ARBA" id="ARBA00022837"/>
    </source>
</evidence>
<evidence type="ECO:0000256" key="7">
    <source>
        <dbReference type="ARBA" id="ARBA00023157"/>
    </source>
</evidence>
<feature type="signal peptide" evidence="8">
    <location>
        <begin position="1"/>
        <end position="25"/>
    </location>
</feature>
<evidence type="ECO:0000313" key="10">
    <source>
        <dbReference type="Proteomes" id="UP001293718"/>
    </source>
</evidence>
<keyword evidence="2" id="KW-0719">Serine esterase</keyword>
<keyword evidence="6" id="KW-0106">Calcium</keyword>
<evidence type="ECO:0000313" key="9">
    <source>
        <dbReference type="EMBL" id="MDZ5456115.1"/>
    </source>
</evidence>
<dbReference type="InterPro" id="IPR029058">
    <property type="entry name" value="AB_hydrolase_fold"/>
</dbReference>